<organism evidence="2">
    <name type="scientific">Arundo donax</name>
    <name type="common">Giant reed</name>
    <name type="synonym">Donax arundinaceus</name>
    <dbReference type="NCBI Taxonomy" id="35708"/>
    <lineage>
        <taxon>Eukaryota</taxon>
        <taxon>Viridiplantae</taxon>
        <taxon>Streptophyta</taxon>
        <taxon>Embryophyta</taxon>
        <taxon>Tracheophyta</taxon>
        <taxon>Spermatophyta</taxon>
        <taxon>Magnoliopsida</taxon>
        <taxon>Liliopsida</taxon>
        <taxon>Poales</taxon>
        <taxon>Poaceae</taxon>
        <taxon>PACMAD clade</taxon>
        <taxon>Arundinoideae</taxon>
        <taxon>Arundineae</taxon>
        <taxon>Arundo</taxon>
    </lineage>
</organism>
<evidence type="ECO:0000313" key="2">
    <source>
        <dbReference type="EMBL" id="JAD82857.1"/>
    </source>
</evidence>
<dbReference type="EMBL" id="GBRH01215038">
    <property type="protein sequence ID" value="JAD82857.1"/>
    <property type="molecule type" value="Transcribed_RNA"/>
</dbReference>
<reference evidence="2" key="2">
    <citation type="journal article" date="2015" name="Data Brief">
        <title>Shoot transcriptome of the giant reed, Arundo donax.</title>
        <authorList>
            <person name="Barrero R.A."/>
            <person name="Guerrero F.D."/>
            <person name="Moolhuijzen P."/>
            <person name="Goolsby J.A."/>
            <person name="Tidwell J."/>
            <person name="Bellgard S.E."/>
            <person name="Bellgard M.I."/>
        </authorList>
    </citation>
    <scope>NUCLEOTIDE SEQUENCE</scope>
    <source>
        <tissue evidence="2">Shoot tissue taken approximately 20 cm above the soil surface</tissue>
    </source>
</reference>
<proteinExistence type="predicted"/>
<sequence>MGRARQRCMGAADPNSTARHPPGCPSWLLHQPSVTSTNQCRCSWDAVVVWWLQSSCLT</sequence>
<protein>
    <submittedName>
        <fullName evidence="2">Uncharacterized protein</fullName>
    </submittedName>
</protein>
<dbReference type="AlphaFoldDB" id="A0A0A9DGF7"/>
<accession>A0A0A9DGF7</accession>
<feature type="region of interest" description="Disordered" evidence="1">
    <location>
        <begin position="1"/>
        <end position="20"/>
    </location>
</feature>
<reference evidence="2" key="1">
    <citation type="submission" date="2014-09" db="EMBL/GenBank/DDBJ databases">
        <authorList>
            <person name="Magalhaes I.L.F."/>
            <person name="Oliveira U."/>
            <person name="Santos F.R."/>
            <person name="Vidigal T.H.D.A."/>
            <person name="Brescovit A.D."/>
            <person name="Santos A.J."/>
        </authorList>
    </citation>
    <scope>NUCLEOTIDE SEQUENCE</scope>
    <source>
        <tissue evidence="2">Shoot tissue taken approximately 20 cm above the soil surface</tissue>
    </source>
</reference>
<evidence type="ECO:0000256" key="1">
    <source>
        <dbReference type="SAM" id="MobiDB-lite"/>
    </source>
</evidence>
<name>A0A0A9DGF7_ARUDO</name>